<protein>
    <submittedName>
        <fullName evidence="1">Uncharacterized protein</fullName>
    </submittedName>
</protein>
<evidence type="ECO:0000313" key="2">
    <source>
        <dbReference type="Proteomes" id="UP000001072"/>
    </source>
</evidence>
<dbReference type="AlphaFoldDB" id="F4SBF6"/>
<keyword evidence="2" id="KW-1185">Reference proteome</keyword>
<accession>F4SBF6</accession>
<dbReference type="VEuPathDB" id="FungiDB:MELLADRAFT_69630"/>
<dbReference type="InParanoid" id="F4SBF6"/>
<proteinExistence type="predicted"/>
<dbReference type="KEGG" id="mlr:MELLADRAFT_69630"/>
<dbReference type="Proteomes" id="UP000001072">
    <property type="component" value="Unassembled WGS sequence"/>
</dbReference>
<name>F4SBF6_MELLP</name>
<evidence type="ECO:0000313" key="1">
    <source>
        <dbReference type="EMBL" id="EGF98021.1"/>
    </source>
</evidence>
<sequence>MTTNTSFAMKWTGIVTLHNETFTLGGQGDWHRCFKIEPENDLARRFGSRFKITVERESILEDGDVVELCGDVAAPNNSGDTLVITSSVSIKRQPDWIAMSGLRVNVVEVASRGLVTDRIVTDGNWTCLIVEHNVWIGLWGRHLTYSAVYVDIGDGVLPLVPNACAGVVVILQGDVLEFSERGNMWAIHKVERWQCTDLNVPIIIRRMAVNDIAPETDNIANVERFNAKAHSDMRRSVHGEIVVGPLYNQSNTLRGYFIDQAFESDFALVNANGVGGILKYRRHVGIGIHSNSPLSNEFNYGIAFKDERMSRGCR</sequence>
<gene>
    <name evidence="1" type="ORF">MELLADRAFT_69630</name>
</gene>
<dbReference type="GeneID" id="18931277"/>
<reference evidence="2" key="1">
    <citation type="journal article" date="2011" name="Proc. Natl. Acad. Sci. U.S.A.">
        <title>Obligate biotrophy features unraveled by the genomic analysis of rust fungi.</title>
        <authorList>
            <person name="Duplessis S."/>
            <person name="Cuomo C.A."/>
            <person name="Lin Y.-C."/>
            <person name="Aerts A."/>
            <person name="Tisserant E."/>
            <person name="Veneault-Fourrey C."/>
            <person name="Joly D.L."/>
            <person name="Hacquard S."/>
            <person name="Amselem J."/>
            <person name="Cantarel B.L."/>
            <person name="Chiu R."/>
            <person name="Coutinho P.M."/>
            <person name="Feau N."/>
            <person name="Field M."/>
            <person name="Frey P."/>
            <person name="Gelhaye E."/>
            <person name="Goldberg J."/>
            <person name="Grabherr M.G."/>
            <person name="Kodira C.D."/>
            <person name="Kohler A."/>
            <person name="Kuees U."/>
            <person name="Lindquist E.A."/>
            <person name="Lucas S.M."/>
            <person name="Mago R."/>
            <person name="Mauceli E."/>
            <person name="Morin E."/>
            <person name="Murat C."/>
            <person name="Pangilinan J.L."/>
            <person name="Park R."/>
            <person name="Pearson M."/>
            <person name="Quesneville H."/>
            <person name="Rouhier N."/>
            <person name="Sakthikumar S."/>
            <person name="Salamov A.A."/>
            <person name="Schmutz J."/>
            <person name="Selles B."/>
            <person name="Shapiro H."/>
            <person name="Tanguay P."/>
            <person name="Tuskan G.A."/>
            <person name="Henrissat B."/>
            <person name="Van de Peer Y."/>
            <person name="Rouze P."/>
            <person name="Ellis J.G."/>
            <person name="Dodds P.N."/>
            <person name="Schein J.E."/>
            <person name="Zhong S."/>
            <person name="Hamelin R.C."/>
            <person name="Grigoriev I.V."/>
            <person name="Szabo L.J."/>
            <person name="Martin F."/>
        </authorList>
    </citation>
    <scope>NUCLEOTIDE SEQUENCE [LARGE SCALE GENOMIC DNA]</scope>
    <source>
        <strain evidence="2">98AG31 / pathotype 3-4-7</strain>
    </source>
</reference>
<dbReference type="RefSeq" id="XP_007418699.1">
    <property type="nucleotide sequence ID" value="XM_007418637.1"/>
</dbReference>
<dbReference type="HOGENOM" id="CLU_885902_0_0_1"/>
<dbReference type="EMBL" id="GL883188">
    <property type="protein sequence ID" value="EGF98021.1"/>
    <property type="molecule type" value="Genomic_DNA"/>
</dbReference>
<organism evidence="2">
    <name type="scientific">Melampsora larici-populina (strain 98AG31 / pathotype 3-4-7)</name>
    <name type="common">Poplar leaf rust fungus</name>
    <dbReference type="NCBI Taxonomy" id="747676"/>
    <lineage>
        <taxon>Eukaryota</taxon>
        <taxon>Fungi</taxon>
        <taxon>Dikarya</taxon>
        <taxon>Basidiomycota</taxon>
        <taxon>Pucciniomycotina</taxon>
        <taxon>Pucciniomycetes</taxon>
        <taxon>Pucciniales</taxon>
        <taxon>Melampsoraceae</taxon>
        <taxon>Melampsora</taxon>
    </lineage>
</organism>